<gene>
    <name evidence="2" type="ORF">HKK74_04705</name>
</gene>
<accession>A0ABR7LJ66</accession>
<dbReference type="SUPFAM" id="SSF53448">
    <property type="entry name" value="Nucleotide-diphospho-sugar transferases"/>
    <property type="match status" value="1"/>
</dbReference>
<dbReference type="RefSeq" id="WP_187241778.1">
    <property type="nucleotide sequence ID" value="NZ_BAAAOK010000008.1"/>
</dbReference>
<dbReference type="Gene3D" id="3.90.550.10">
    <property type="entry name" value="Spore Coat Polysaccharide Biosynthesis Protein SpsA, Chain A"/>
    <property type="match status" value="1"/>
</dbReference>
<dbReference type="InterPro" id="IPR050834">
    <property type="entry name" value="Glycosyltransf_2"/>
</dbReference>
<dbReference type="EMBL" id="JABVEC010000002">
    <property type="protein sequence ID" value="MBC6464799.1"/>
    <property type="molecule type" value="Genomic_DNA"/>
</dbReference>
<dbReference type="Pfam" id="PF00535">
    <property type="entry name" value="Glycos_transf_2"/>
    <property type="match status" value="1"/>
</dbReference>
<reference evidence="2 3" key="1">
    <citation type="submission" date="2020-06" db="EMBL/GenBank/DDBJ databases">
        <title>Actinomadura xiongansis sp. nov., isolated from soil of Baiyangdian.</title>
        <authorList>
            <person name="Zhang X."/>
        </authorList>
    </citation>
    <scope>NUCLEOTIDE SEQUENCE [LARGE SCALE GENOMIC DNA]</scope>
    <source>
        <strain evidence="2 3">HBUM206468</strain>
    </source>
</reference>
<dbReference type="InterPro" id="IPR001173">
    <property type="entry name" value="Glyco_trans_2-like"/>
</dbReference>
<comment type="caution">
    <text evidence="2">The sequence shown here is derived from an EMBL/GenBank/DDBJ whole genome shotgun (WGS) entry which is preliminary data.</text>
</comment>
<feature type="domain" description="Glycosyltransferase 2-like" evidence="1">
    <location>
        <begin position="419"/>
        <end position="516"/>
    </location>
</feature>
<dbReference type="Proteomes" id="UP000805614">
    <property type="component" value="Unassembled WGS sequence"/>
</dbReference>
<evidence type="ECO:0000313" key="3">
    <source>
        <dbReference type="Proteomes" id="UP000805614"/>
    </source>
</evidence>
<protein>
    <submittedName>
        <fullName evidence="2">Glycosyltransferase family 2 protein</fullName>
    </submittedName>
</protein>
<dbReference type="CDD" id="cd00761">
    <property type="entry name" value="Glyco_tranf_GTA_type"/>
    <property type="match status" value="1"/>
</dbReference>
<dbReference type="InterPro" id="IPR029044">
    <property type="entry name" value="Nucleotide-diphossugar_trans"/>
</dbReference>
<proteinExistence type="predicted"/>
<dbReference type="PANTHER" id="PTHR43685">
    <property type="entry name" value="GLYCOSYLTRANSFERASE"/>
    <property type="match status" value="1"/>
</dbReference>
<keyword evidence="3" id="KW-1185">Reference proteome</keyword>
<evidence type="ECO:0000313" key="2">
    <source>
        <dbReference type="EMBL" id="MBC6464799.1"/>
    </source>
</evidence>
<name>A0ABR7LJ66_9ACTN</name>
<sequence length="667" mass="71930">MIPDFLRRLLARSGPDSVLVACAGFDPISTVSADLNRHAACRLVDLDKIGAEPELAELRIGSVVVLARTPTDVRRAATLSRMLPKTRHVLIIASYAPPDRSPPVPAPHPRWRTLEELRVRRLRTGGWAVETQSSTSRPAGEVLAATAKALGGHPLNAGPGRTAGLAGVGAVHWRPGDPNALLVEPDRVVTEPNRNPPVDLVLRTTVGEPVAWPDPLVPVVDRPAAPELSWRRLGEPGIDAARTLLPALTDPDIVPPVDERSVNPIGFVVAPTLGFAVLAQEGTAWEVRLGELVLGRFSGSGPVTDVDVAQLREVRAVRVEWGRHSGPIAAVHVVAGLAAAGVPLFATRIPAWAHCLGDELIRLLVGTDESALADDLVREEHSILLRRAALRIHGTRARWTRLFRQAGVPEPPPASVSVVLCTRRPEMLAFAFGQIGRQRLVDFEVVLTLHGVDAGAPEVTAAIADFGRPVSVVEVPETVPFGMALNRGAARASGRFLAKMDDDDWYGPEHLADLLLARHYSGGDLVGCHNEFTYLEQIGLTVRLRADTERPHQQVAGGTLMIERSVFEELGGFRPLPGSEDTHLQRAIDAAGGKIYRTHGLGYVLRRKSSGHTWTESIGYFLRRSIRQWRGFRPSALLEAADLPASALPAAGLSISEPISGSVTRTR</sequence>
<dbReference type="PANTHER" id="PTHR43685:SF2">
    <property type="entry name" value="GLYCOSYLTRANSFERASE 2-LIKE DOMAIN-CONTAINING PROTEIN"/>
    <property type="match status" value="1"/>
</dbReference>
<organism evidence="2 3">
    <name type="scientific">Actinomadura alba</name>
    <dbReference type="NCBI Taxonomy" id="406431"/>
    <lineage>
        <taxon>Bacteria</taxon>
        <taxon>Bacillati</taxon>
        <taxon>Actinomycetota</taxon>
        <taxon>Actinomycetes</taxon>
        <taxon>Streptosporangiales</taxon>
        <taxon>Thermomonosporaceae</taxon>
        <taxon>Actinomadura</taxon>
    </lineage>
</organism>
<evidence type="ECO:0000259" key="1">
    <source>
        <dbReference type="Pfam" id="PF00535"/>
    </source>
</evidence>